<dbReference type="Gene3D" id="2.60.40.10">
    <property type="entry name" value="Immunoglobulins"/>
    <property type="match status" value="4"/>
</dbReference>
<dbReference type="SMART" id="SM00060">
    <property type="entry name" value="FN3"/>
    <property type="match status" value="4"/>
</dbReference>
<feature type="region of interest" description="Disordered" evidence="4">
    <location>
        <begin position="1812"/>
        <end position="1841"/>
    </location>
</feature>
<dbReference type="InterPro" id="IPR003961">
    <property type="entry name" value="FN3_dom"/>
</dbReference>
<evidence type="ECO:0000313" key="7">
    <source>
        <dbReference type="EMBL" id="NNM48065.1"/>
    </source>
</evidence>
<dbReference type="InterPro" id="IPR036116">
    <property type="entry name" value="FN3_sf"/>
</dbReference>
<name>A0A849HJD7_9MICO</name>
<feature type="domain" description="Fibronectin type-III" evidence="6">
    <location>
        <begin position="1732"/>
        <end position="1833"/>
    </location>
</feature>
<keyword evidence="1" id="KW-0326">Glycosidase</keyword>
<sequence length="2115" mass="219664">MSRRRVGVASGLVVALTAGVLTYAAVSSKGETVHRSDLDDGSVWVSSAKDGRFARVNKAVGQFDGGVASDSGPGDPVDILQDDNAVAGLVLGSGSLTPIDTRTSAVAQGSGVSVPAPQSGTNLQVFVPRTVDLRGGTVAMIDPKTGKVWGQRYTSDQGISTLEGLTVGAKPLATVGGTAALAVDVKGGIHAVSGATGKVVSIPQLGDGFGKPVEESIKLSNAKVVDITAVGTQWVVYSAGDDKLWVQGSGKAVDGGTTRTEGQPAYAALQQPGPAADSVGLQDSTTLRLIGIGGEGGGTGGVEVTIGENEAPPMVSRPLRTGSCIQAAWASTLVNYYGKDCGASDPQPAVSIQRTTQATVKNGVALRTNHGQVVLNDLDGGEVWDLDSKPKKLDEWDSLIPPPKRDDKNKKKDENLIDEASVTQPPKAEDDNLKVRPGRVSKLHVLDNDTDAVGSVLAIDPGDVSQPDLPGVSASVAADGQSIDVSVPAEPDARSFSFTYKVNNGKSPQKDQGKVTVTLVPDEVNGPPGLRQGTANLSKKVYPVNPGKLLPLQVVGDWRDPENDPLTIQATDEESSVDGQGRLNVLAPTDPGTRPVEYSVGDGRASSKGTVTLQVLNPDDKLVKPQTQPDVVRGVVGKPLQLEPLGNDIPGADPSEPDAKLRLSRELQSSDGLSVDTNLDTGLVTITGSSPGTYDLSYGAQVGGGIDAGRIRVDLIANPDPDAPPVAVPDSATLRDQTPVLTDVLNNDYSPRADVLVTRSVSVSSENSWLRPSIYQGRWVRIESLDVAPAGGKPRTGTVQYTISDGSKSTTGEVAVTQYPADDRNTPVVEDDEAVVRAQDSVTIPVMDNDSMADGIPLVLDPASVKVLPAEGKTNGYAFASGNVVRFVPKDRAPTSPQQVTVEYAVYPLGAKEKATTGRIAVTVMPLPTQATPNQAPVARSFSTSVTAGDPLTITVPNSGVDPDGDSVTVVGLTGDDAGAVDLKYGRVTGFGPSTIKYEAYPTSAGTEVLNYVVRDRFGATSTGFVRIGVVQPGDPQPPVAVEDEVRAKPGKSVTVDATMNDLIARGDSVDLLYKSPTNAEAELKKWKVDEPNTYFTTTVPEAKAGVQVLNYGISNGLFDPSKSTITVIPDPGAKNPPIAVDDTAKPKQGEATATVDVLNNDRDIDGPRESLKVTAVLSPDGTIVGDGRQVQVAVKPYPYTVPYVITDEDGLTGMALIYVPTGDAGVPFVVSGALIQMDKDSTKSVKLSDYVKSPRAKVVSLTTADNVSASPSDKLKAEADGRSGLNLTSSGGYVGPASVMLEVSDQETVEQKDFKTAYVSIPVQIGPKIPLLRCPNYSVKLNAGGLARKIDIPTLCHAWVPIGMTLDDVVFESDWKTEADGVDLTRTGAGNRTVELKAGEKAPSSTNGRLAVKARGGPESIVSVTVLGADDGAVDTGNNLATLGPPRLRPFTVTGLNAGSSTTIDLRGYLDSPLESPKCAIASAAATGAGLSATFSGCTLTVTATGEARGQGTVLVSVSDGRPGMNATGRGTVTVLGKPDAPGNVSAQADRVSGGFARVRWSPPASDGGSPITHYLVQGQGPGAKTTTCTASPCTITGLTNGETYTFTVVAVNAIGQSAPSRASNPVKPDTLPNPVGGVRMVSRGDRTLTIGWAAPAKKGSDVKTYEVRVTDTTSGTLKSREVAAPTLQAAIGGLVNDNEQSVRVRAKNDLGWGPFGPAVKMQSAGTPPAVPAPRVTNSGTGPAAGSSRLTISWQPVRPNGPPLTKYTVYQSRNGGAWTSIGSTSPGTRSLGHTTVYDGAKYRYVVTATNGGNKEGPKTNPTSFSSVGIPQAPGRPSVTTPRADYKAVVRVPLQDSRSARFTQLQWKNSFGRTGTVSCGCAEGSTKEFTISGLNTSNQTLQVRAYNGTSWSSWSPSSNTYRAYGPTKTPTGLSSDGNTKDKNVTWRWNLPTNGRPITKVQVEGAVNRTFSGAQTSVTASNKAPGTYRLRVRAYSAAGPSSWTGYVSGKVAPPTPKVSVSKGAQGHSERGSCAQPSSVCWKVNVGISSFPPGSSWTVSCRSSRTSTFTSSGRLTVGSNGSSYRWPGSCYFGSNVGTVYVTLSNGSGSHTGSVYWG</sequence>
<dbReference type="Pfam" id="PF17963">
    <property type="entry name" value="Big_9"/>
    <property type="match status" value="3"/>
</dbReference>
<dbReference type="GO" id="GO:0000272">
    <property type="term" value="P:polysaccharide catabolic process"/>
    <property type="evidence" value="ECO:0007669"/>
    <property type="project" value="UniProtKB-KW"/>
</dbReference>
<dbReference type="PROSITE" id="PS50853">
    <property type="entry name" value="FN3"/>
    <property type="match status" value="3"/>
</dbReference>
<reference evidence="7 8" key="1">
    <citation type="submission" date="2020-04" db="EMBL/GenBank/DDBJ databases">
        <title>Knoellia sp. isolate from air conditioner.</title>
        <authorList>
            <person name="Chea S."/>
            <person name="Kim D.-U."/>
        </authorList>
    </citation>
    <scope>NUCLEOTIDE SEQUENCE [LARGE SCALE GENOMIC DNA]</scope>
    <source>
        <strain evidence="7 8">DB2414S</strain>
    </source>
</reference>
<dbReference type="PANTHER" id="PTHR14340:SF9">
    <property type="entry name" value="FIBRONECTIN TYPE-III DOMAIN-CONTAINING PROTEIN"/>
    <property type="match status" value="1"/>
</dbReference>
<keyword evidence="8" id="KW-1185">Reference proteome</keyword>
<keyword evidence="1" id="KW-0378">Hydrolase</keyword>
<dbReference type="GO" id="GO:0016798">
    <property type="term" value="F:hydrolase activity, acting on glycosyl bonds"/>
    <property type="evidence" value="ECO:0007669"/>
    <property type="project" value="UniProtKB-KW"/>
</dbReference>
<keyword evidence="2" id="KW-0393">Immunoglobulin domain</keyword>
<gene>
    <name evidence="7" type="ORF">HJG52_18935</name>
</gene>
<evidence type="ECO:0000256" key="3">
    <source>
        <dbReference type="ARBA" id="ARBA00023326"/>
    </source>
</evidence>
<dbReference type="InterPro" id="IPR013783">
    <property type="entry name" value="Ig-like_fold"/>
</dbReference>
<dbReference type="RefSeq" id="WP_171245194.1">
    <property type="nucleotide sequence ID" value="NZ_JABEPQ010000006.1"/>
</dbReference>
<protein>
    <submittedName>
        <fullName evidence="7">Fibronectin type III domain-containing protein</fullName>
    </submittedName>
</protein>
<keyword evidence="5" id="KW-0732">Signal</keyword>
<dbReference type="CDD" id="cd00063">
    <property type="entry name" value="FN3"/>
    <property type="match status" value="3"/>
</dbReference>
<dbReference type="Proteomes" id="UP000588586">
    <property type="component" value="Unassembled WGS sequence"/>
</dbReference>
<feature type="chain" id="PRO_5039611435" evidence="5">
    <location>
        <begin position="25"/>
        <end position="2115"/>
    </location>
</feature>
<organism evidence="7 8">
    <name type="scientific">Knoellia koreensis</name>
    <dbReference type="NCBI Taxonomy" id="2730921"/>
    <lineage>
        <taxon>Bacteria</taxon>
        <taxon>Bacillati</taxon>
        <taxon>Actinomycetota</taxon>
        <taxon>Actinomycetes</taxon>
        <taxon>Micrococcales</taxon>
        <taxon>Intrasporangiaceae</taxon>
        <taxon>Knoellia</taxon>
    </lineage>
</organism>
<proteinExistence type="predicted"/>
<evidence type="ECO:0000259" key="6">
    <source>
        <dbReference type="PROSITE" id="PS50853"/>
    </source>
</evidence>
<feature type="compositionally biased region" description="Polar residues" evidence="4">
    <location>
        <begin position="1820"/>
        <end position="1829"/>
    </location>
</feature>
<evidence type="ECO:0000256" key="5">
    <source>
        <dbReference type="SAM" id="SignalP"/>
    </source>
</evidence>
<dbReference type="EMBL" id="JABEPQ010000006">
    <property type="protein sequence ID" value="NNM48065.1"/>
    <property type="molecule type" value="Genomic_DNA"/>
</dbReference>
<feature type="signal peptide" evidence="5">
    <location>
        <begin position="1"/>
        <end position="24"/>
    </location>
</feature>
<feature type="region of interest" description="Disordered" evidence="4">
    <location>
        <begin position="393"/>
        <end position="433"/>
    </location>
</feature>
<evidence type="ECO:0000313" key="8">
    <source>
        <dbReference type="Proteomes" id="UP000588586"/>
    </source>
</evidence>
<evidence type="ECO:0000256" key="4">
    <source>
        <dbReference type="SAM" id="MobiDB-lite"/>
    </source>
</evidence>
<keyword evidence="3" id="KW-0119">Carbohydrate metabolism</keyword>
<comment type="caution">
    <text evidence="7">The sequence shown here is derived from an EMBL/GenBank/DDBJ whole genome shotgun (WGS) entry which is preliminary data.</text>
</comment>
<dbReference type="Pfam" id="PF00041">
    <property type="entry name" value="fn3"/>
    <property type="match status" value="2"/>
</dbReference>
<feature type="region of interest" description="Disordered" evidence="4">
    <location>
        <begin position="572"/>
        <end position="605"/>
    </location>
</feature>
<evidence type="ECO:0000256" key="1">
    <source>
        <dbReference type="ARBA" id="ARBA00023295"/>
    </source>
</evidence>
<feature type="region of interest" description="Disordered" evidence="4">
    <location>
        <begin position="1620"/>
        <end position="1639"/>
    </location>
</feature>
<feature type="domain" description="Fibronectin type-III" evidence="6">
    <location>
        <begin position="1636"/>
        <end position="1731"/>
    </location>
</feature>
<dbReference type="SUPFAM" id="SSF49265">
    <property type="entry name" value="Fibronectin type III"/>
    <property type="match status" value="3"/>
</dbReference>
<feature type="compositionally biased region" description="Basic and acidic residues" evidence="4">
    <location>
        <begin position="403"/>
        <end position="415"/>
    </location>
</feature>
<dbReference type="PANTHER" id="PTHR14340">
    <property type="entry name" value="MICROFIBRIL-ASSOCIATED GLYCOPROTEIN 3"/>
    <property type="match status" value="1"/>
</dbReference>
<feature type="domain" description="Fibronectin type-III" evidence="6">
    <location>
        <begin position="1542"/>
        <end position="1635"/>
    </location>
</feature>
<accession>A0A849HJD7</accession>
<keyword evidence="3" id="KW-0624">Polysaccharide degradation</keyword>
<evidence type="ECO:0000256" key="2">
    <source>
        <dbReference type="ARBA" id="ARBA00023319"/>
    </source>
</evidence>